<proteinExistence type="predicted"/>
<evidence type="ECO:0000259" key="1">
    <source>
        <dbReference type="Pfam" id="PF14244"/>
    </source>
</evidence>
<sequence>MTTSTPSSTLSLLPTPTHLPVVHHLVTIKLTRDNYLRWKAQIVPFLRGQHLFGFLDASRPAPPQTLTVTTDAYVFKCTTSREVWLTLERMFTAHSRARVMNIHYQLSTLKKGDSSIADYFHKFTGLIATLAAIDKPLTEEEQVSFLLAGLGSEFKSFVTTIQMRTDLLFIEALYGHLLSHELRMAQAQPKVDLSLAGAHFASRGGSFSRGGPIMVVVEVVAPPTMALLLPAKYVALLATPQTLVDETWYADFGATHHLTADLVNLNVRADEYHDQEQIRVGNGSGNEETIAAQPE</sequence>
<reference evidence="2" key="1">
    <citation type="submission" date="2018-02" db="EMBL/GenBank/DDBJ databases">
        <authorList>
            <person name="Cohen D.B."/>
            <person name="Kent A.D."/>
        </authorList>
    </citation>
    <scope>NUCLEOTIDE SEQUENCE</scope>
</reference>
<dbReference type="InterPro" id="IPR029472">
    <property type="entry name" value="Copia-like_N"/>
</dbReference>
<feature type="domain" description="Retrotransposon Copia-like N-terminal" evidence="1">
    <location>
        <begin position="25"/>
        <end position="62"/>
    </location>
</feature>
<dbReference type="Pfam" id="PF14223">
    <property type="entry name" value="Retrotran_gag_2"/>
    <property type="match status" value="1"/>
</dbReference>
<organism evidence="2">
    <name type="scientific">Fagus sylvatica</name>
    <name type="common">Beechnut</name>
    <dbReference type="NCBI Taxonomy" id="28930"/>
    <lineage>
        <taxon>Eukaryota</taxon>
        <taxon>Viridiplantae</taxon>
        <taxon>Streptophyta</taxon>
        <taxon>Embryophyta</taxon>
        <taxon>Tracheophyta</taxon>
        <taxon>Spermatophyta</taxon>
        <taxon>Magnoliopsida</taxon>
        <taxon>eudicotyledons</taxon>
        <taxon>Gunneridae</taxon>
        <taxon>Pentapetalae</taxon>
        <taxon>rosids</taxon>
        <taxon>fabids</taxon>
        <taxon>Fagales</taxon>
        <taxon>Fagaceae</taxon>
        <taxon>Fagus</taxon>
    </lineage>
</organism>
<gene>
    <name evidence="2" type="ORF">FSB_LOCUS59846</name>
</gene>
<evidence type="ECO:0000313" key="2">
    <source>
        <dbReference type="EMBL" id="SPD31964.1"/>
    </source>
</evidence>
<name>A0A2N9J5T9_FAGSY</name>
<dbReference type="AlphaFoldDB" id="A0A2N9J5T9"/>
<protein>
    <recommendedName>
        <fullName evidence="1">Retrotransposon Copia-like N-terminal domain-containing protein</fullName>
    </recommendedName>
</protein>
<accession>A0A2N9J5T9</accession>
<dbReference type="Pfam" id="PF14244">
    <property type="entry name" value="Retrotran_gag_3"/>
    <property type="match status" value="1"/>
</dbReference>
<dbReference type="PANTHER" id="PTHR47481:SF10">
    <property type="entry name" value="COPIA-LIKE POLYPROTEIN_RETROTRANSPOSON"/>
    <property type="match status" value="1"/>
</dbReference>
<dbReference type="EMBL" id="OIVN01006382">
    <property type="protein sequence ID" value="SPD31964.1"/>
    <property type="molecule type" value="Genomic_DNA"/>
</dbReference>
<dbReference type="PANTHER" id="PTHR47481">
    <property type="match status" value="1"/>
</dbReference>